<dbReference type="SUPFAM" id="SSF54928">
    <property type="entry name" value="RNA-binding domain, RBD"/>
    <property type="match status" value="2"/>
</dbReference>
<dbReference type="Ensembl" id="ENSSSCT00070057828.1">
    <property type="protein sequence ID" value="ENSSSCP00070049159.1"/>
    <property type="gene ID" value="ENSSSCG00070028822.1"/>
</dbReference>
<dbReference type="InterPro" id="IPR035979">
    <property type="entry name" value="RBD_domain_sf"/>
</dbReference>
<name>A0A4X1W6E2_PIG</name>
<dbReference type="AlphaFoldDB" id="A0A4X1W6E2"/>
<dbReference type="Pfam" id="PF00076">
    <property type="entry name" value="RRM_1"/>
    <property type="match status" value="1"/>
</dbReference>
<keyword evidence="1" id="KW-0677">Repeat</keyword>
<dbReference type="GO" id="GO:0003723">
    <property type="term" value="F:RNA binding"/>
    <property type="evidence" value="ECO:0007669"/>
    <property type="project" value="UniProtKB-KW"/>
</dbReference>
<dbReference type="Proteomes" id="UP000314985">
    <property type="component" value="Unassembled WGS sequence"/>
</dbReference>
<evidence type="ECO:0000313" key="4">
    <source>
        <dbReference type="Ensembl" id="ENSSSCP00070049159.1"/>
    </source>
</evidence>
<accession>A0A4X1W6E2</accession>
<sequence length="352" mass="39694">MILGPGRGEGFVVKLCGVPWSCSFEDVQNFLSHCTIRGGKEGRIDDIFVELGSEDDVKMALKKERGSMGHQYTEVFKSHRTEMDWMLKHSCPKSADNANDGFVWLQGLLFGCTKEKIIQFFSGLEIMPIWITLPMDLEGKITGEAFVQFTSQELAEKALGDRKERIGHRYIEVFKSSWEEVRSYSDPPLKFMSMQARRYIGIVKQTSRPEEGEIWCLLWGCYTENDIYSFFSSLNPVRVHTGIGPDGRVISEFAIHEEDMAAISKHRANKQQSYMELFLNSTTGASNEAYSSHIARSIAAIYQGMGVPTQSTYGGLEIQSVRGCYETGYGGRTAWGGKDWEIRGWTQSICQG</sequence>
<dbReference type="InterPro" id="IPR050666">
    <property type="entry name" value="ESRP"/>
</dbReference>
<keyword evidence="2" id="KW-0694">RNA-binding</keyword>
<organism evidence="4 5">
    <name type="scientific">Sus scrofa</name>
    <name type="common">Pig</name>
    <dbReference type="NCBI Taxonomy" id="9823"/>
    <lineage>
        <taxon>Eukaryota</taxon>
        <taxon>Metazoa</taxon>
        <taxon>Chordata</taxon>
        <taxon>Craniata</taxon>
        <taxon>Vertebrata</taxon>
        <taxon>Euteleostomi</taxon>
        <taxon>Mammalia</taxon>
        <taxon>Eutheria</taxon>
        <taxon>Laurasiatheria</taxon>
        <taxon>Artiodactyla</taxon>
        <taxon>Suina</taxon>
        <taxon>Suidae</taxon>
        <taxon>Sus</taxon>
    </lineage>
</organism>
<reference evidence="4" key="2">
    <citation type="submission" date="2025-08" db="UniProtKB">
        <authorList>
            <consortium name="Ensembl"/>
        </authorList>
    </citation>
    <scope>IDENTIFICATION</scope>
</reference>
<proteinExistence type="predicted"/>
<dbReference type="InterPro" id="IPR000504">
    <property type="entry name" value="RRM_dom"/>
</dbReference>
<evidence type="ECO:0000313" key="5">
    <source>
        <dbReference type="Proteomes" id="UP000314985"/>
    </source>
</evidence>
<protein>
    <recommendedName>
        <fullName evidence="3">RRM domain-containing protein</fullName>
    </recommendedName>
</protein>
<feature type="domain" description="RRM" evidence="3">
    <location>
        <begin position="102"/>
        <end position="174"/>
    </location>
</feature>
<dbReference type="SMART" id="SM00360">
    <property type="entry name" value="RRM"/>
    <property type="match status" value="1"/>
</dbReference>
<evidence type="ECO:0000256" key="2">
    <source>
        <dbReference type="ARBA" id="ARBA00022884"/>
    </source>
</evidence>
<evidence type="ECO:0000259" key="3">
    <source>
        <dbReference type="SMART" id="SM00360"/>
    </source>
</evidence>
<dbReference type="Gene3D" id="3.30.70.330">
    <property type="match status" value="3"/>
</dbReference>
<reference evidence="5" key="1">
    <citation type="submission" date="2017-08" db="EMBL/GenBank/DDBJ databases">
        <title>USMARCv1.0.</title>
        <authorList>
            <person name="Hannum G.I."/>
            <person name="Koren S."/>
            <person name="Schroeder S.G."/>
            <person name="Chin S.C."/>
            <person name="Nonneman D.J."/>
            <person name="Becker S.A."/>
            <person name="Rosen B.D."/>
            <person name="Bickhart D.M."/>
            <person name="Putnam N.H."/>
            <person name="Green R.E."/>
            <person name="Tuggle C.K."/>
            <person name="Liu H."/>
            <person name="Rohrer G.A."/>
            <person name="Warr A."/>
            <person name="Hall R."/>
            <person name="Kim K."/>
            <person name="Hume D.A."/>
            <person name="Talbot R."/>
            <person name="Chow W."/>
            <person name="Howe K."/>
            <person name="Schwartz A.S."/>
            <person name="Watson M."/>
            <person name="Archibald A.L."/>
            <person name="Phillippy A.M."/>
            <person name="Smith T.P.L."/>
        </authorList>
    </citation>
    <scope>NUCLEOTIDE SEQUENCE [LARGE SCALE GENOMIC DNA]</scope>
</reference>
<dbReference type="PANTHER" id="PTHR13976">
    <property type="entry name" value="HETEROGENEOUS NUCLEAR RIBONUCLEOPROTEIN-RELATED"/>
    <property type="match status" value="1"/>
</dbReference>
<evidence type="ECO:0000256" key="1">
    <source>
        <dbReference type="ARBA" id="ARBA00022737"/>
    </source>
</evidence>
<dbReference type="InterPro" id="IPR012677">
    <property type="entry name" value="Nucleotide-bd_a/b_plait_sf"/>
</dbReference>